<feature type="domain" description="VWFA" evidence="1">
    <location>
        <begin position="46"/>
        <end position="252"/>
    </location>
</feature>
<dbReference type="SUPFAM" id="SSF159034">
    <property type="entry name" value="Mib/herc2 domain-like"/>
    <property type="match status" value="2"/>
</dbReference>
<dbReference type="PROSITE" id="PS50234">
    <property type="entry name" value="VWFA"/>
    <property type="match status" value="1"/>
</dbReference>
<dbReference type="SUPFAM" id="SSF53300">
    <property type="entry name" value="vWA-like"/>
    <property type="match status" value="1"/>
</dbReference>
<dbReference type="InterPro" id="IPR037197">
    <property type="entry name" value="WWE_dom_sf"/>
</dbReference>
<dbReference type="OrthoDB" id="6157543at2759"/>
<dbReference type="Gene3D" id="3.30.720.50">
    <property type="match status" value="1"/>
</dbReference>
<dbReference type="InterPro" id="IPR010606">
    <property type="entry name" value="Mib_Herc2"/>
</dbReference>
<dbReference type="GO" id="GO:0004842">
    <property type="term" value="F:ubiquitin-protein transferase activity"/>
    <property type="evidence" value="ECO:0007669"/>
    <property type="project" value="InterPro"/>
</dbReference>
<comment type="caution">
    <text evidence="4">The sequence shown here is derived from an EMBL/GenBank/DDBJ whole genome shotgun (WGS) entry which is preliminary data.</text>
</comment>
<dbReference type="Pfam" id="PF06701">
    <property type="entry name" value="MIB_HERC2"/>
    <property type="match status" value="1"/>
</dbReference>
<dbReference type="InterPro" id="IPR037252">
    <property type="entry name" value="Mib_Herc2_sf"/>
</dbReference>
<dbReference type="Pfam" id="PF02825">
    <property type="entry name" value="WWE"/>
    <property type="match status" value="1"/>
</dbReference>
<name>A0A8S3STW7_MYTED</name>
<evidence type="ECO:0000313" key="4">
    <source>
        <dbReference type="EMBL" id="CAG2223914.1"/>
    </source>
</evidence>
<organism evidence="4 5">
    <name type="scientific">Mytilus edulis</name>
    <name type="common">Blue mussel</name>
    <dbReference type="NCBI Taxonomy" id="6550"/>
    <lineage>
        <taxon>Eukaryota</taxon>
        <taxon>Metazoa</taxon>
        <taxon>Spiralia</taxon>
        <taxon>Lophotrochozoa</taxon>
        <taxon>Mollusca</taxon>
        <taxon>Bivalvia</taxon>
        <taxon>Autobranchia</taxon>
        <taxon>Pteriomorphia</taxon>
        <taxon>Mytilida</taxon>
        <taxon>Mytiloidea</taxon>
        <taxon>Mytilidae</taxon>
        <taxon>Mytilinae</taxon>
        <taxon>Mytilus</taxon>
    </lineage>
</organism>
<sequence>MITSIKESIVSRYSEKILQFLTEFPWHFVASARMRSGAVKLSRSHNVILVLDISERMTSYFQKLKSAALQYVYGIKQNSECSDLENGIGLAVFGRETRLIQEATSDYELVIDLLGRLRPEGDAPVLAGLLMGYAGVTSCFLGCFEDISLQAHMIVFTNGSSEQCNLSTENGENFIFSLRRSRVPSDINGVIDKIAATTTKIFYVPIGGNQCNDTLEQAVRKTNGKVIPSDEMYRLIRMTKVMLLAIQIASEIRYTENQSRDIIKRKILNHTSSDDHDDCLDMVQDFTNPLKFDNRRGLYLELSCHTLTLGDRVRRGPDWTYDDQNLGLPGTAVGQDRDGWIIVEWDHGAIYPYPHDEQIDRLQLRKVNEPRILIDELIAVGCRVVRGPDWKYGDHDGGLGTEGTVLGERQRGNVVVRWDRKNVGIYKMGYEGLFEVKLSDNFLNSGNEIGSEKTEMYGRIGQKLQKSTSGKYQNDPYVMKTDQCDTEDYVIPIYSETSVSALWEHQKGSQWMKYPSGINAKIEKAYQRKKTGKIIIEMDRTTYLIHFSRMVQENAQNKTEMAVRRKGELIIS</sequence>
<dbReference type="PROSITE" id="PS51416">
    <property type="entry name" value="MIB_HERC2"/>
    <property type="match status" value="1"/>
</dbReference>
<dbReference type="AlphaFoldDB" id="A0A8S3STW7"/>
<dbReference type="InterPro" id="IPR002035">
    <property type="entry name" value="VWF_A"/>
</dbReference>
<dbReference type="Gene3D" id="2.30.30.40">
    <property type="entry name" value="SH3 Domains"/>
    <property type="match status" value="2"/>
</dbReference>
<dbReference type="Gene3D" id="3.40.50.410">
    <property type="entry name" value="von Willebrand factor, type A domain"/>
    <property type="match status" value="1"/>
</dbReference>
<dbReference type="GO" id="GO:0016567">
    <property type="term" value="P:protein ubiquitination"/>
    <property type="evidence" value="ECO:0007669"/>
    <property type="project" value="InterPro"/>
</dbReference>
<dbReference type="PROSITE" id="PS50918">
    <property type="entry name" value="WWE"/>
    <property type="match status" value="1"/>
</dbReference>
<gene>
    <name evidence="4" type="ORF">MEDL_37168</name>
</gene>
<accession>A0A8S3STW7</accession>
<keyword evidence="5" id="KW-1185">Reference proteome</keyword>
<reference evidence="4" key="1">
    <citation type="submission" date="2021-03" db="EMBL/GenBank/DDBJ databases">
        <authorList>
            <person name="Bekaert M."/>
        </authorList>
    </citation>
    <scope>NUCLEOTIDE SEQUENCE</scope>
</reference>
<dbReference type="InterPro" id="IPR036465">
    <property type="entry name" value="vWFA_dom_sf"/>
</dbReference>
<dbReference type="Proteomes" id="UP000683360">
    <property type="component" value="Unassembled WGS sequence"/>
</dbReference>
<feature type="domain" description="WWE" evidence="2">
    <location>
        <begin position="489"/>
        <end position="565"/>
    </location>
</feature>
<dbReference type="EMBL" id="CAJPWZ010001794">
    <property type="protein sequence ID" value="CAG2223914.1"/>
    <property type="molecule type" value="Genomic_DNA"/>
</dbReference>
<dbReference type="SUPFAM" id="SSF117839">
    <property type="entry name" value="WWE domain"/>
    <property type="match status" value="1"/>
</dbReference>
<dbReference type="GO" id="GO:0046872">
    <property type="term" value="F:metal ion binding"/>
    <property type="evidence" value="ECO:0007669"/>
    <property type="project" value="InterPro"/>
</dbReference>
<evidence type="ECO:0000313" key="5">
    <source>
        <dbReference type="Proteomes" id="UP000683360"/>
    </source>
</evidence>
<protein>
    <submittedName>
        <fullName evidence="4">Uncharacterized protein</fullName>
    </submittedName>
</protein>
<evidence type="ECO:0000259" key="1">
    <source>
        <dbReference type="PROSITE" id="PS50234"/>
    </source>
</evidence>
<evidence type="ECO:0000259" key="2">
    <source>
        <dbReference type="PROSITE" id="PS50918"/>
    </source>
</evidence>
<dbReference type="InterPro" id="IPR004170">
    <property type="entry name" value="WWE_dom"/>
</dbReference>
<feature type="domain" description="MIB/HERC2" evidence="3">
    <location>
        <begin position="369"/>
        <end position="442"/>
    </location>
</feature>
<proteinExistence type="predicted"/>
<evidence type="ECO:0000259" key="3">
    <source>
        <dbReference type="PROSITE" id="PS51416"/>
    </source>
</evidence>